<dbReference type="AlphaFoldDB" id="A0A2N0BME4"/>
<protein>
    <submittedName>
        <fullName evidence="1">Uncharacterized protein</fullName>
    </submittedName>
</protein>
<gene>
    <name evidence="1" type="ORF">CH379_19630</name>
</gene>
<accession>A0A2N0B3Z3</accession>
<sequence length="71" mass="8561">MITRYKLEYLKQSMKVLDLKNADGYVRSESEIRDLLLTRCALQEFYLEKRNLLPAYHVWLEDQGLQEWASH</sequence>
<organism evidence="1">
    <name type="scientific">Leptospira ellisii</name>
    <dbReference type="NCBI Taxonomy" id="2023197"/>
    <lineage>
        <taxon>Bacteria</taxon>
        <taxon>Pseudomonadati</taxon>
        <taxon>Spirochaetota</taxon>
        <taxon>Spirochaetia</taxon>
        <taxon>Leptospirales</taxon>
        <taxon>Leptospiraceae</taxon>
        <taxon>Leptospira</taxon>
    </lineage>
</organism>
<evidence type="ECO:0000313" key="1">
    <source>
        <dbReference type="EMBL" id="PJZ91262.1"/>
    </source>
</evidence>
<name>A0A2N0BME4_9LEPT</name>
<accession>A0A2N0BME4</accession>
<reference evidence="1" key="1">
    <citation type="submission" date="2017-07" db="EMBL/GenBank/DDBJ databases">
        <title>Leptospira spp. isolated from tropical soils.</title>
        <authorList>
            <person name="Thibeaux R."/>
            <person name="Iraola G."/>
            <person name="Ferres I."/>
            <person name="Bierque E."/>
            <person name="Girault D."/>
            <person name="Soupe-Gilbert M.-E."/>
            <person name="Picardeau M."/>
            <person name="Goarant C."/>
        </authorList>
    </citation>
    <scope>NUCLEOTIDE SEQUENCE [LARGE SCALE GENOMIC DNA]</scope>
    <source>
        <strain evidence="1">ATI7-C-A5</strain>
    </source>
</reference>
<proteinExistence type="predicted"/>
<comment type="caution">
    <text evidence="1">The sequence shown here is derived from an EMBL/GenBank/DDBJ whole genome shotgun (WGS) entry which is preliminary data.</text>
</comment>
<dbReference type="EMBL" id="NPEF01000326">
    <property type="protein sequence ID" value="PJZ91262.1"/>
    <property type="molecule type" value="Genomic_DNA"/>
</dbReference>